<name>A0A167DEP4_CORFA</name>
<organism evidence="2 3">
    <name type="scientific">Cordyceps fumosorosea (strain ARSEF 2679)</name>
    <name type="common">Isaria fumosorosea</name>
    <dbReference type="NCBI Taxonomy" id="1081104"/>
    <lineage>
        <taxon>Eukaryota</taxon>
        <taxon>Fungi</taxon>
        <taxon>Dikarya</taxon>
        <taxon>Ascomycota</taxon>
        <taxon>Pezizomycotina</taxon>
        <taxon>Sordariomycetes</taxon>
        <taxon>Hypocreomycetidae</taxon>
        <taxon>Hypocreales</taxon>
        <taxon>Cordycipitaceae</taxon>
        <taxon>Cordyceps</taxon>
    </lineage>
</organism>
<gene>
    <name evidence="2" type="ORF">ISF_09731</name>
</gene>
<evidence type="ECO:0000313" key="3">
    <source>
        <dbReference type="Proteomes" id="UP000076744"/>
    </source>
</evidence>
<evidence type="ECO:0000313" key="2">
    <source>
        <dbReference type="EMBL" id="OAA42291.1"/>
    </source>
</evidence>
<dbReference type="EMBL" id="AZHB01000067">
    <property type="protein sequence ID" value="OAA42291.1"/>
    <property type="molecule type" value="Genomic_DNA"/>
</dbReference>
<keyword evidence="3" id="KW-1185">Reference proteome</keyword>
<accession>A0A167DEP4</accession>
<feature type="region of interest" description="Disordered" evidence="1">
    <location>
        <begin position="1"/>
        <end position="64"/>
    </location>
</feature>
<dbReference type="Proteomes" id="UP000076744">
    <property type="component" value="Unassembled WGS sequence"/>
</dbReference>
<evidence type="ECO:0000256" key="1">
    <source>
        <dbReference type="SAM" id="MobiDB-lite"/>
    </source>
</evidence>
<dbReference type="GeneID" id="30026023"/>
<sequence>MSSPPQPEVGPADDFMVEQGAEFAIYHDTANEPPHAADHEDSSESPNVLHELPVPPPPYEQVSEPLGDTEAMEIYDMAQQYQRITYLLRESLAGRSPTFTEAEINLARGYMCSTTRDNLAAVQVDGEYFFAQYNQALEFFRTAVNGAQAYWEHVLSDDEYRSHTTASPVIEFLLVTHVLFPRLQGLINFMYSLEGEQA</sequence>
<comment type="caution">
    <text evidence="2">The sequence shown here is derived from an EMBL/GenBank/DDBJ whole genome shotgun (WGS) entry which is preliminary data.</text>
</comment>
<proteinExistence type="predicted"/>
<protein>
    <submittedName>
        <fullName evidence="2">Uncharacterized protein</fullName>
    </submittedName>
</protein>
<dbReference type="AlphaFoldDB" id="A0A167DEP4"/>
<dbReference type="RefSeq" id="XP_018699481.1">
    <property type="nucleotide sequence ID" value="XM_018853332.1"/>
</dbReference>
<reference evidence="2 3" key="1">
    <citation type="journal article" date="2016" name="Genome Biol. Evol.">
        <title>Divergent and convergent evolution of fungal pathogenicity.</title>
        <authorList>
            <person name="Shang Y."/>
            <person name="Xiao G."/>
            <person name="Zheng P."/>
            <person name="Cen K."/>
            <person name="Zhan S."/>
            <person name="Wang C."/>
        </authorList>
    </citation>
    <scope>NUCLEOTIDE SEQUENCE [LARGE SCALE GENOMIC DNA]</scope>
    <source>
        <strain evidence="2 3">ARSEF 2679</strain>
    </source>
</reference>